<evidence type="ECO:0000256" key="4">
    <source>
        <dbReference type="ARBA" id="ARBA00022692"/>
    </source>
</evidence>
<dbReference type="Proteomes" id="UP001460270">
    <property type="component" value="Unassembled WGS sequence"/>
</dbReference>
<keyword evidence="5 7" id="KW-0406">Ion transport</keyword>
<evidence type="ECO:0000256" key="1">
    <source>
        <dbReference type="ARBA" id="ARBA00004167"/>
    </source>
</evidence>
<dbReference type="FunFam" id="1.20.5.780:FF:000008">
    <property type="entry name" value="FXYD domain-containing ion transport regulator"/>
    <property type="match status" value="1"/>
</dbReference>
<dbReference type="GO" id="GO:0017080">
    <property type="term" value="F:sodium channel regulator activity"/>
    <property type="evidence" value="ECO:0007669"/>
    <property type="project" value="TreeGrafter"/>
</dbReference>
<evidence type="ECO:0000313" key="8">
    <source>
        <dbReference type="EMBL" id="KAK7887125.1"/>
    </source>
</evidence>
<comment type="caution">
    <text evidence="8">The sequence shown here is derived from an EMBL/GenBank/DDBJ whole genome shotgun (WGS) entry which is preliminary data.</text>
</comment>
<feature type="transmembrane region" description="Helical" evidence="7">
    <location>
        <begin position="87"/>
        <end position="109"/>
    </location>
</feature>
<evidence type="ECO:0000313" key="9">
    <source>
        <dbReference type="Proteomes" id="UP001460270"/>
    </source>
</evidence>
<organism evidence="8 9">
    <name type="scientific">Mugilogobius chulae</name>
    <name type="common">yellowstripe goby</name>
    <dbReference type="NCBI Taxonomy" id="88201"/>
    <lineage>
        <taxon>Eukaryota</taxon>
        <taxon>Metazoa</taxon>
        <taxon>Chordata</taxon>
        <taxon>Craniata</taxon>
        <taxon>Vertebrata</taxon>
        <taxon>Euteleostomi</taxon>
        <taxon>Actinopterygii</taxon>
        <taxon>Neopterygii</taxon>
        <taxon>Teleostei</taxon>
        <taxon>Neoteleostei</taxon>
        <taxon>Acanthomorphata</taxon>
        <taxon>Gobiaria</taxon>
        <taxon>Gobiiformes</taxon>
        <taxon>Gobioidei</taxon>
        <taxon>Gobiidae</taxon>
        <taxon>Gobionellinae</taxon>
        <taxon>Mugilogobius</taxon>
    </lineage>
</organism>
<accession>A0AAW0N423</accession>
<dbReference type="GO" id="GO:0016020">
    <property type="term" value="C:membrane"/>
    <property type="evidence" value="ECO:0007669"/>
    <property type="project" value="UniProtKB-SubCell"/>
</dbReference>
<dbReference type="Gene3D" id="1.20.5.780">
    <property type="entry name" value="Single helix bin"/>
    <property type="match status" value="1"/>
</dbReference>
<dbReference type="InterPro" id="IPR000272">
    <property type="entry name" value="Ion-transport_regulator_FXYD"/>
</dbReference>
<dbReference type="AlphaFoldDB" id="A0AAW0N423"/>
<keyword evidence="7" id="KW-1133">Transmembrane helix</keyword>
<comment type="subcellular location">
    <subcellularLocation>
        <location evidence="1">Membrane</location>
        <topology evidence="1">Single-pass membrane protein</topology>
    </subcellularLocation>
</comment>
<dbReference type="Pfam" id="PF02038">
    <property type="entry name" value="ATP1G1_PLM_MAT8"/>
    <property type="match status" value="1"/>
</dbReference>
<keyword evidence="6 7" id="KW-0472">Membrane</keyword>
<dbReference type="PANTHER" id="PTHR14132">
    <property type="entry name" value="SODIUM/POTASSIUM-TRANSPORTING ATPASE SUBUNIT GAMMA"/>
    <property type="match status" value="1"/>
</dbReference>
<keyword evidence="9" id="KW-1185">Reference proteome</keyword>
<dbReference type="PANTHER" id="PTHR14132:SF14">
    <property type="entry name" value="FXYD DOMAIN-CONTAINING ION TRANSPORT REGULATOR 5"/>
    <property type="match status" value="1"/>
</dbReference>
<dbReference type="GO" id="GO:0006811">
    <property type="term" value="P:monoatomic ion transport"/>
    <property type="evidence" value="ECO:0007669"/>
    <property type="project" value="UniProtKB-KW"/>
</dbReference>
<comment type="similarity">
    <text evidence="2 7">Belongs to the FXYD family.</text>
</comment>
<evidence type="ECO:0000256" key="3">
    <source>
        <dbReference type="ARBA" id="ARBA00022448"/>
    </source>
</evidence>
<dbReference type="CDD" id="cd20328">
    <property type="entry name" value="FXYD3-like"/>
    <property type="match status" value="1"/>
</dbReference>
<evidence type="ECO:0000256" key="6">
    <source>
        <dbReference type="ARBA" id="ARBA00023136"/>
    </source>
</evidence>
<evidence type="ECO:0000256" key="5">
    <source>
        <dbReference type="ARBA" id="ARBA00023065"/>
    </source>
</evidence>
<sequence>MNEVNSADSRSGHFLVKGVGALTSCERERRDFDAAQIYARGFARLKTKNVKDCRIGADDNFVVRLCRRRKSYHRNDPFTFDYHRLRVGGLILAAVLCLIGITILLSGHCRCKFNQNKRQDI</sequence>
<reference evidence="9" key="1">
    <citation type="submission" date="2024-04" db="EMBL/GenBank/DDBJ databases">
        <title>Salinicola lusitanus LLJ914,a marine bacterium isolated from the Okinawa Trough.</title>
        <authorList>
            <person name="Li J."/>
        </authorList>
    </citation>
    <scope>NUCLEOTIDE SEQUENCE [LARGE SCALE GENOMIC DNA]</scope>
</reference>
<dbReference type="GO" id="GO:0043269">
    <property type="term" value="P:regulation of monoatomic ion transport"/>
    <property type="evidence" value="ECO:0007669"/>
    <property type="project" value="InterPro"/>
</dbReference>
<evidence type="ECO:0000256" key="2">
    <source>
        <dbReference type="ARBA" id="ARBA00005948"/>
    </source>
</evidence>
<keyword evidence="4 7" id="KW-0812">Transmembrane</keyword>
<gene>
    <name evidence="8" type="ORF">WMY93_026746</name>
</gene>
<dbReference type="EMBL" id="JBBPFD010000019">
    <property type="protein sequence ID" value="KAK7887125.1"/>
    <property type="molecule type" value="Genomic_DNA"/>
</dbReference>
<evidence type="ECO:0000256" key="7">
    <source>
        <dbReference type="RuleBase" id="RU364131"/>
    </source>
</evidence>
<name>A0AAW0N423_9GOBI</name>
<keyword evidence="3 7" id="KW-0813">Transport</keyword>
<proteinExistence type="inferred from homology"/>
<protein>
    <recommendedName>
        <fullName evidence="7">FXYD domain-containing ion transport regulator</fullName>
    </recommendedName>
</protein>